<evidence type="ECO:0000256" key="1">
    <source>
        <dbReference type="SAM" id="Phobius"/>
    </source>
</evidence>
<keyword evidence="3" id="KW-1185">Reference proteome</keyword>
<organism evidence="2 3">
    <name type="scientific">Portunus trituberculatus</name>
    <name type="common">Swimming crab</name>
    <name type="synonym">Neptunus trituberculatus</name>
    <dbReference type="NCBI Taxonomy" id="210409"/>
    <lineage>
        <taxon>Eukaryota</taxon>
        <taxon>Metazoa</taxon>
        <taxon>Ecdysozoa</taxon>
        <taxon>Arthropoda</taxon>
        <taxon>Crustacea</taxon>
        <taxon>Multicrustacea</taxon>
        <taxon>Malacostraca</taxon>
        <taxon>Eumalacostraca</taxon>
        <taxon>Eucarida</taxon>
        <taxon>Decapoda</taxon>
        <taxon>Pleocyemata</taxon>
        <taxon>Brachyura</taxon>
        <taxon>Eubrachyura</taxon>
        <taxon>Portunoidea</taxon>
        <taxon>Portunidae</taxon>
        <taxon>Portuninae</taxon>
        <taxon>Portunus</taxon>
    </lineage>
</organism>
<feature type="transmembrane region" description="Helical" evidence="1">
    <location>
        <begin position="21"/>
        <end position="42"/>
    </location>
</feature>
<keyword evidence="1" id="KW-1133">Transmembrane helix</keyword>
<evidence type="ECO:0008006" key="4">
    <source>
        <dbReference type="Google" id="ProtNLM"/>
    </source>
</evidence>
<sequence>MLARLSLPRTRQHLELVTRRLLPIFSGHNMVTLLFPMSFFFLPPCFFFQVVDIGTSVVVASCCGVSERVCQD</sequence>
<reference evidence="2 3" key="1">
    <citation type="submission" date="2019-05" db="EMBL/GenBank/DDBJ databases">
        <title>Another draft genome of Portunus trituberculatus and its Hox gene families provides insights of decapod evolution.</title>
        <authorList>
            <person name="Jeong J.-H."/>
            <person name="Song I."/>
            <person name="Kim S."/>
            <person name="Choi T."/>
            <person name="Kim D."/>
            <person name="Ryu S."/>
            <person name="Kim W."/>
        </authorList>
    </citation>
    <scope>NUCLEOTIDE SEQUENCE [LARGE SCALE GENOMIC DNA]</scope>
    <source>
        <tissue evidence="2">Muscle</tissue>
    </source>
</reference>
<dbReference type="Proteomes" id="UP000324222">
    <property type="component" value="Unassembled WGS sequence"/>
</dbReference>
<evidence type="ECO:0000313" key="2">
    <source>
        <dbReference type="EMBL" id="MPC30710.1"/>
    </source>
</evidence>
<evidence type="ECO:0000313" key="3">
    <source>
        <dbReference type="Proteomes" id="UP000324222"/>
    </source>
</evidence>
<dbReference type="EMBL" id="VSRR010002304">
    <property type="protein sequence ID" value="MPC30710.1"/>
    <property type="molecule type" value="Genomic_DNA"/>
</dbReference>
<keyword evidence="1" id="KW-0472">Membrane</keyword>
<accession>A0A5B7E996</accession>
<keyword evidence="1" id="KW-0812">Transmembrane</keyword>
<proteinExistence type="predicted"/>
<protein>
    <recommendedName>
        <fullName evidence="4">Transmembrane protein</fullName>
    </recommendedName>
</protein>
<name>A0A5B7E996_PORTR</name>
<dbReference type="AlphaFoldDB" id="A0A5B7E996"/>
<comment type="caution">
    <text evidence="2">The sequence shown here is derived from an EMBL/GenBank/DDBJ whole genome shotgun (WGS) entry which is preliminary data.</text>
</comment>
<gene>
    <name evidence="2" type="ORF">E2C01_023980</name>
</gene>